<comment type="caution">
    <text evidence="1">The sequence shown here is derived from an EMBL/GenBank/DDBJ whole genome shotgun (WGS) entry which is preliminary data.</text>
</comment>
<protein>
    <submittedName>
        <fullName evidence="1">Uncharacterized protein</fullName>
    </submittedName>
</protein>
<proteinExistence type="predicted"/>
<accession>A0ABN9VPQ0</accession>
<reference evidence="1" key="1">
    <citation type="submission" date="2023-10" db="EMBL/GenBank/DDBJ databases">
        <authorList>
            <person name="Chen Y."/>
            <person name="Shah S."/>
            <person name="Dougan E. K."/>
            <person name="Thang M."/>
            <person name="Chan C."/>
        </authorList>
    </citation>
    <scope>NUCLEOTIDE SEQUENCE [LARGE SCALE GENOMIC DNA]</scope>
</reference>
<keyword evidence="2" id="KW-1185">Reference proteome</keyword>
<dbReference type="Proteomes" id="UP001189429">
    <property type="component" value="Unassembled WGS sequence"/>
</dbReference>
<evidence type="ECO:0000313" key="2">
    <source>
        <dbReference type="Proteomes" id="UP001189429"/>
    </source>
</evidence>
<sequence>MPDLTLVSDFWMRVHLSPVAGERAPLRWCTPQDHLVNFPSSQGLGLHALRELLASNPHSVLGRLGPQRVYDLFSPRGDDGPPAGFLHGFLRWK</sequence>
<organism evidence="1 2">
    <name type="scientific">Prorocentrum cordatum</name>
    <dbReference type="NCBI Taxonomy" id="2364126"/>
    <lineage>
        <taxon>Eukaryota</taxon>
        <taxon>Sar</taxon>
        <taxon>Alveolata</taxon>
        <taxon>Dinophyceae</taxon>
        <taxon>Prorocentrales</taxon>
        <taxon>Prorocentraceae</taxon>
        <taxon>Prorocentrum</taxon>
    </lineage>
</organism>
<gene>
    <name evidence="1" type="ORF">PCOR1329_LOCUS60074</name>
</gene>
<feature type="non-terminal residue" evidence="1">
    <location>
        <position position="93"/>
    </location>
</feature>
<dbReference type="EMBL" id="CAUYUJ010017505">
    <property type="protein sequence ID" value="CAK0875393.1"/>
    <property type="molecule type" value="Genomic_DNA"/>
</dbReference>
<name>A0ABN9VPQ0_9DINO</name>
<evidence type="ECO:0000313" key="1">
    <source>
        <dbReference type="EMBL" id="CAK0875393.1"/>
    </source>
</evidence>